<dbReference type="Gramene" id="PHT60846">
    <property type="protein sequence ID" value="PHT60846"/>
    <property type="gene ID" value="T459_35305"/>
</dbReference>
<keyword evidence="6" id="KW-1185">Reference proteome</keyword>
<dbReference type="InterPro" id="IPR007125">
    <property type="entry name" value="H2A/H2B/H3"/>
</dbReference>
<comment type="similarity">
    <text evidence="2">Belongs to the histone H2B family.</text>
</comment>
<comment type="function">
    <text evidence="1">Core component of nucleosome. Nucleosomes wrap and compact DNA into chromatin, limiting DNA accessibility to the cellular machineries which require DNA as a template. Histones thereby play a central role in transcription regulation, DNA repair, DNA replication and chromosomal stability. DNA accessibility is regulated via a complex set of post-translational modifications of histones, also called histone code, and nucleosome remodeling.</text>
</comment>
<feature type="domain" description="Core Histone H2A/H2B/H3" evidence="3">
    <location>
        <begin position="6"/>
        <end position="67"/>
    </location>
</feature>
<dbReference type="GO" id="GO:0046982">
    <property type="term" value="F:protein heterodimerization activity"/>
    <property type="evidence" value="ECO:0007669"/>
    <property type="project" value="InterPro"/>
</dbReference>
<evidence type="ECO:0000259" key="3">
    <source>
        <dbReference type="Pfam" id="PF00125"/>
    </source>
</evidence>
<dbReference type="PANTHER" id="PTHR23428">
    <property type="entry name" value="HISTONE H2B"/>
    <property type="match status" value="1"/>
</dbReference>
<dbReference type="Gramene" id="PHT84479">
    <property type="protein sequence ID" value="PHT84479"/>
    <property type="gene ID" value="T459_12922"/>
</dbReference>
<dbReference type="OMA" id="GIWPKAM"/>
<comment type="caution">
    <text evidence="4">The sequence shown here is derived from an EMBL/GenBank/DDBJ whole genome shotgun (WGS) entry which is preliminary data.</text>
</comment>
<evidence type="ECO:0000313" key="5">
    <source>
        <dbReference type="EMBL" id="PHT84479.1"/>
    </source>
</evidence>
<dbReference type="GO" id="GO:0003677">
    <property type="term" value="F:DNA binding"/>
    <property type="evidence" value="ECO:0007669"/>
    <property type="project" value="InterPro"/>
</dbReference>
<dbReference type="InterPro" id="IPR000558">
    <property type="entry name" value="Histone_H2B"/>
</dbReference>
<dbReference type="GO" id="GO:0030527">
    <property type="term" value="F:structural constituent of chromatin"/>
    <property type="evidence" value="ECO:0007669"/>
    <property type="project" value="InterPro"/>
</dbReference>
<dbReference type="Gene3D" id="1.10.20.10">
    <property type="entry name" value="Histone, subunit A"/>
    <property type="match status" value="1"/>
</dbReference>
<name>A0A2G2XTK1_CAPAN</name>
<accession>A0A2G2XTK1</accession>
<organism evidence="4 6">
    <name type="scientific">Capsicum annuum</name>
    <name type="common">Capsicum pepper</name>
    <dbReference type="NCBI Taxonomy" id="4072"/>
    <lineage>
        <taxon>Eukaryota</taxon>
        <taxon>Viridiplantae</taxon>
        <taxon>Streptophyta</taxon>
        <taxon>Embryophyta</taxon>
        <taxon>Tracheophyta</taxon>
        <taxon>Spermatophyta</taxon>
        <taxon>Magnoliopsida</taxon>
        <taxon>eudicotyledons</taxon>
        <taxon>Gunneridae</taxon>
        <taxon>Pentapetalae</taxon>
        <taxon>asterids</taxon>
        <taxon>lamiids</taxon>
        <taxon>Solanales</taxon>
        <taxon>Solanaceae</taxon>
        <taxon>Solanoideae</taxon>
        <taxon>Capsiceae</taxon>
        <taxon>Capsicum</taxon>
    </lineage>
</organism>
<dbReference type="Proteomes" id="UP000222542">
    <property type="component" value="Unassembled WGS sequence"/>
</dbReference>
<proteinExistence type="inferred from homology"/>
<evidence type="ECO:0000313" key="4">
    <source>
        <dbReference type="EMBL" id="PHT60846.1"/>
    </source>
</evidence>
<dbReference type="EMBL" id="AYRZ02000004">
    <property type="protein sequence ID" value="PHT84479.1"/>
    <property type="molecule type" value="Genomic_DNA"/>
</dbReference>
<dbReference type="STRING" id="4072.A0A2G2XTK1"/>
<dbReference type="Pfam" id="PF00125">
    <property type="entry name" value="Histone"/>
    <property type="match status" value="1"/>
</dbReference>
<dbReference type="EMBL" id="AYRZ02000759">
    <property type="protein sequence ID" value="PHT60846.1"/>
    <property type="molecule type" value="Genomic_DNA"/>
</dbReference>
<dbReference type="InterPro" id="IPR009072">
    <property type="entry name" value="Histone-fold"/>
</dbReference>
<evidence type="ECO:0000256" key="1">
    <source>
        <dbReference type="ARBA" id="ARBA00002001"/>
    </source>
</evidence>
<dbReference type="SUPFAM" id="SSF47113">
    <property type="entry name" value="Histone-fold"/>
    <property type="match status" value="1"/>
</dbReference>
<protein>
    <submittedName>
        <fullName evidence="4">Histone H2B.2</fullName>
    </submittedName>
</protein>
<reference evidence="4 6" key="2">
    <citation type="journal article" date="2017" name="Genome Biol.">
        <title>New reference genome sequences of hot pepper reveal the massive evolution of plant disease-resistance genes by retroduplication.</title>
        <authorList>
            <person name="Kim S."/>
            <person name="Park J."/>
            <person name="Yeom S.I."/>
            <person name="Kim Y.M."/>
            <person name="Seo E."/>
            <person name="Kim K.T."/>
            <person name="Kim M.S."/>
            <person name="Lee J.M."/>
            <person name="Cheong K."/>
            <person name="Shin H.S."/>
            <person name="Kim S.B."/>
            <person name="Han K."/>
            <person name="Lee J."/>
            <person name="Park M."/>
            <person name="Lee H.A."/>
            <person name="Lee H.Y."/>
            <person name="Lee Y."/>
            <person name="Oh S."/>
            <person name="Lee J.H."/>
            <person name="Choi E."/>
            <person name="Choi E."/>
            <person name="Lee S.E."/>
            <person name="Jeon J."/>
            <person name="Kim H."/>
            <person name="Choi G."/>
            <person name="Song H."/>
            <person name="Lee J."/>
            <person name="Lee S.C."/>
            <person name="Kwon J.K."/>
            <person name="Lee H.Y."/>
            <person name="Koo N."/>
            <person name="Hong Y."/>
            <person name="Kim R.W."/>
            <person name="Kang W.H."/>
            <person name="Huh J.H."/>
            <person name="Kang B.C."/>
            <person name="Yang T.J."/>
            <person name="Lee Y.H."/>
            <person name="Bennetzen J.L."/>
            <person name="Choi D."/>
        </authorList>
    </citation>
    <scope>NUCLEOTIDE SEQUENCE [LARGE SCALE GENOMIC DNA]</scope>
    <source>
        <strain evidence="6">cv. CM334</strain>
    </source>
</reference>
<dbReference type="GO" id="GO:0000786">
    <property type="term" value="C:nucleosome"/>
    <property type="evidence" value="ECO:0007669"/>
    <property type="project" value="InterPro"/>
</dbReference>
<reference evidence="4" key="1">
    <citation type="journal article" date="2014" name="Nat. Genet.">
        <title>Genome sequence of the hot pepper provides insights into the evolution of pungency in Capsicum species.</title>
        <authorList>
            <person name="Kim S."/>
            <person name="Park M."/>
            <person name="Yeom S.I."/>
            <person name="Kim Y.M."/>
            <person name="Lee J.M."/>
            <person name="Lee H.A."/>
            <person name="Seo E."/>
            <person name="Choi J."/>
            <person name="Cheong K."/>
            <person name="Kim K.T."/>
            <person name="Jung K."/>
            <person name="Lee G.W."/>
            <person name="Oh S.K."/>
            <person name="Bae C."/>
            <person name="Kim S.B."/>
            <person name="Lee H.Y."/>
            <person name="Kim S.Y."/>
            <person name="Kim M.S."/>
            <person name="Kang B.C."/>
            <person name="Jo Y.D."/>
            <person name="Yang H.B."/>
            <person name="Jeong H.J."/>
            <person name="Kang W.H."/>
            <person name="Kwon J.K."/>
            <person name="Shin C."/>
            <person name="Lim J.Y."/>
            <person name="Park J.H."/>
            <person name="Huh J.H."/>
            <person name="Kim J.S."/>
            <person name="Kim B.D."/>
            <person name="Cohen O."/>
            <person name="Paran I."/>
            <person name="Suh M.C."/>
            <person name="Lee S.B."/>
            <person name="Kim Y.K."/>
            <person name="Shin Y."/>
            <person name="Noh S.J."/>
            <person name="Park J."/>
            <person name="Seo Y.S."/>
            <person name="Kwon S.Y."/>
            <person name="Kim H.A."/>
            <person name="Park J.M."/>
            <person name="Kim H.J."/>
            <person name="Choi S.B."/>
            <person name="Bosland P.W."/>
            <person name="Reeves G."/>
            <person name="Jo S.H."/>
            <person name="Lee B.W."/>
            <person name="Cho H.T."/>
            <person name="Choi H.S."/>
            <person name="Lee M.S."/>
            <person name="Yu Y."/>
            <person name="Do Choi Y."/>
            <person name="Park B.S."/>
            <person name="van Deynze A."/>
            <person name="Ashrafi H."/>
            <person name="Hill T."/>
            <person name="Kim W.T."/>
            <person name="Pai H.S."/>
            <person name="Ahn H.K."/>
            <person name="Yeam I."/>
            <person name="Giovannoni J.J."/>
            <person name="Rose J.K."/>
            <person name="Sorensen I."/>
            <person name="Lee S.J."/>
            <person name="Kim R.W."/>
            <person name="Choi I.Y."/>
            <person name="Choi B.S."/>
            <person name="Lim J.S."/>
            <person name="Lee Y.H."/>
            <person name="Choi D."/>
        </authorList>
    </citation>
    <scope>NUCLEOTIDE SEQUENCE [LARGE SCALE GENOMIC DNA]</scope>
</reference>
<gene>
    <name evidence="5" type="ORF">T459_12922</name>
    <name evidence="4" type="ORF">T459_35305</name>
</gene>
<evidence type="ECO:0000313" key="6">
    <source>
        <dbReference type="Proteomes" id="UP000222542"/>
    </source>
</evidence>
<dbReference type="SMART" id="SM00427">
    <property type="entry name" value="H2B"/>
    <property type="match status" value="1"/>
</dbReference>
<evidence type="ECO:0000256" key="2">
    <source>
        <dbReference type="ARBA" id="ARBA00006846"/>
    </source>
</evidence>
<dbReference type="AlphaFoldDB" id="A0A2G2XTK1"/>
<sequence length="80" mass="9296">MGDKIKRSNKLIETYRINIFKVLKQVIHSDVRISSKATSIMNCFINDIFEKLAQESSMLARYNKKSPIISFKLLFILTTI</sequence>